<comment type="similarity">
    <text evidence="1 2">Belongs to the glycosyl hydrolase 12 (cellulase H) family.</text>
</comment>
<evidence type="ECO:0000256" key="2">
    <source>
        <dbReference type="RuleBase" id="RU361163"/>
    </source>
</evidence>
<dbReference type="RefSeq" id="WP_230738276.1">
    <property type="nucleotide sequence ID" value="NZ_JAJNDB010000006.1"/>
</dbReference>
<sequence length="337" mass="35783">MSGRWPTTNDGGAGERVRRGAGRHRRHDEPRRLRPEALRALVGGLGLVALVVLTTVVPQSAASSATDAALVPAAVRTSATSTATPTTTAEPTTSSSAPTSTKAPTTTKAPAAVTEKKVCDKYGSTPVQGGRYEVQNDLWGGGGESQCVFAFDTGFRVEANHNKDSGPAAYPSIVFGCNYGNCTKGTPFPRPIADLGDLRTSWSTTTPDKGDYNVAYDIWLDPTARKEGAPTGLELMVWLKHTDRVNPIGKQTGDVVLDGVPYEVWQGDNGVPVISYVRKQQTNAVANMSIPSFVADAQKRGVAKPNWFMTSVQAGFEPWIGGTGLVTTNFSVTRNGQ</sequence>
<dbReference type="InterPro" id="IPR013320">
    <property type="entry name" value="ConA-like_dom_sf"/>
</dbReference>
<dbReference type="PANTHER" id="PTHR34002:SF9">
    <property type="entry name" value="XYLOGLUCAN-SPECIFIC ENDO-BETA-1,4-GLUCANASE A"/>
    <property type="match status" value="1"/>
</dbReference>
<evidence type="ECO:0000313" key="6">
    <source>
        <dbReference type="Proteomes" id="UP001199469"/>
    </source>
</evidence>
<dbReference type="PANTHER" id="PTHR34002">
    <property type="entry name" value="BLR1656 PROTEIN"/>
    <property type="match status" value="1"/>
</dbReference>
<dbReference type="InterPro" id="IPR013319">
    <property type="entry name" value="GH11/12"/>
</dbReference>
<name>A0ABS8PDS0_9PSEU</name>
<dbReference type="Proteomes" id="UP001199469">
    <property type="component" value="Unassembled WGS sequence"/>
</dbReference>
<dbReference type="EMBL" id="JAJNDB010000006">
    <property type="protein sequence ID" value="MCD2196411.1"/>
    <property type="molecule type" value="Genomic_DNA"/>
</dbReference>
<protein>
    <recommendedName>
        <fullName evidence="7">Glycosyl hydrolase family 12</fullName>
    </recommendedName>
</protein>
<keyword evidence="2" id="KW-0326">Glycosidase</keyword>
<evidence type="ECO:0000256" key="1">
    <source>
        <dbReference type="ARBA" id="ARBA00005519"/>
    </source>
</evidence>
<dbReference type="InterPro" id="IPR002594">
    <property type="entry name" value="GH12"/>
</dbReference>
<keyword evidence="6" id="KW-1185">Reference proteome</keyword>
<accession>A0ABS8PDS0</accession>
<keyword evidence="4" id="KW-0812">Transmembrane</keyword>
<keyword evidence="4" id="KW-1133">Transmembrane helix</keyword>
<keyword evidence="2" id="KW-0624">Polysaccharide degradation</keyword>
<keyword evidence="2" id="KW-0119">Carbohydrate metabolism</keyword>
<dbReference type="Gene3D" id="2.60.120.180">
    <property type="match status" value="1"/>
</dbReference>
<reference evidence="5 6" key="1">
    <citation type="submission" date="2021-11" db="EMBL/GenBank/DDBJ databases">
        <title>Draft genome sequence of Actinomycetospora sp. SF1 isolated from the rhizosphere soil.</title>
        <authorList>
            <person name="Duangmal K."/>
            <person name="Chantavorakit T."/>
        </authorList>
    </citation>
    <scope>NUCLEOTIDE SEQUENCE [LARGE SCALE GENOMIC DNA]</scope>
    <source>
        <strain evidence="5 6">TBRC 5722</strain>
    </source>
</reference>
<evidence type="ECO:0008006" key="7">
    <source>
        <dbReference type="Google" id="ProtNLM"/>
    </source>
</evidence>
<keyword evidence="2" id="KW-0378">Hydrolase</keyword>
<feature type="transmembrane region" description="Helical" evidence="4">
    <location>
        <begin position="37"/>
        <end position="57"/>
    </location>
</feature>
<dbReference type="SUPFAM" id="SSF49899">
    <property type="entry name" value="Concanavalin A-like lectins/glucanases"/>
    <property type="match status" value="1"/>
</dbReference>
<feature type="region of interest" description="Disordered" evidence="3">
    <location>
        <begin position="76"/>
        <end position="112"/>
    </location>
</feature>
<proteinExistence type="inferred from homology"/>
<gene>
    <name evidence="5" type="ORF">LQ327_23835</name>
</gene>
<evidence type="ECO:0000313" key="5">
    <source>
        <dbReference type="EMBL" id="MCD2196411.1"/>
    </source>
</evidence>
<comment type="caution">
    <text evidence="5">The sequence shown here is derived from an EMBL/GenBank/DDBJ whole genome shotgun (WGS) entry which is preliminary data.</text>
</comment>
<evidence type="ECO:0000256" key="3">
    <source>
        <dbReference type="SAM" id="MobiDB-lite"/>
    </source>
</evidence>
<dbReference type="Pfam" id="PF01670">
    <property type="entry name" value="Glyco_hydro_12"/>
    <property type="match status" value="1"/>
</dbReference>
<feature type="region of interest" description="Disordered" evidence="3">
    <location>
        <begin position="1"/>
        <end position="31"/>
    </location>
</feature>
<organism evidence="5 6">
    <name type="scientific">Actinomycetospora endophytica</name>
    <dbReference type="NCBI Taxonomy" id="2291215"/>
    <lineage>
        <taxon>Bacteria</taxon>
        <taxon>Bacillati</taxon>
        <taxon>Actinomycetota</taxon>
        <taxon>Actinomycetes</taxon>
        <taxon>Pseudonocardiales</taxon>
        <taxon>Pseudonocardiaceae</taxon>
        <taxon>Actinomycetospora</taxon>
    </lineage>
</organism>
<evidence type="ECO:0000256" key="4">
    <source>
        <dbReference type="SAM" id="Phobius"/>
    </source>
</evidence>
<keyword evidence="4" id="KW-0472">Membrane</keyword>